<dbReference type="STRING" id="1802438.A2571_00035"/>
<dbReference type="AlphaFoldDB" id="A0A1G2QDV5"/>
<sequence>MASRNLILILALVLVCGGGVISVAEAQTVTSATTTPAPAITKLSSASTTPGTWVSILGANLSRTQIFVDGKKVPLANLIFSDVLGKEVKYRVQDLAAGSHSLSVFDSATKLQSNSVSFTVNKTATSPAVAPLSPTLVKYVKVVGLDSGSIWRVGTEKAVTWLALGTGEIDILICSKTPVVCVQVANKTANDGSEVVKMPSTVKVGQSYAVVRKYKDDSVKGVSTNFNVATPSAFMRGRMQLASAWEAMQVFLTRIILGQ</sequence>
<evidence type="ECO:0008006" key="4">
    <source>
        <dbReference type="Google" id="ProtNLM"/>
    </source>
</evidence>
<gene>
    <name evidence="2" type="ORF">A2571_00035</name>
</gene>
<protein>
    <recommendedName>
        <fullName evidence="4">IPT/TIG domain-containing protein</fullName>
    </recommendedName>
</protein>
<evidence type="ECO:0000313" key="3">
    <source>
        <dbReference type="Proteomes" id="UP000177043"/>
    </source>
</evidence>
<feature type="chain" id="PRO_5009584081" description="IPT/TIG domain-containing protein" evidence="1">
    <location>
        <begin position="27"/>
        <end position="259"/>
    </location>
</feature>
<evidence type="ECO:0000256" key="1">
    <source>
        <dbReference type="SAM" id="SignalP"/>
    </source>
</evidence>
<accession>A0A1G2QDV5</accession>
<keyword evidence="1" id="KW-0732">Signal</keyword>
<dbReference type="EMBL" id="MHTJ01000002">
    <property type="protein sequence ID" value="OHA58766.1"/>
    <property type="molecule type" value="Genomic_DNA"/>
</dbReference>
<dbReference type="Proteomes" id="UP000177043">
    <property type="component" value="Unassembled WGS sequence"/>
</dbReference>
<organism evidence="2 3">
    <name type="scientific">Candidatus Vogelbacteria bacterium RIFOXYD1_FULL_44_32</name>
    <dbReference type="NCBI Taxonomy" id="1802438"/>
    <lineage>
        <taxon>Bacteria</taxon>
        <taxon>Candidatus Vogeliibacteriota</taxon>
    </lineage>
</organism>
<feature type="signal peptide" evidence="1">
    <location>
        <begin position="1"/>
        <end position="26"/>
    </location>
</feature>
<dbReference type="InterPro" id="IPR013783">
    <property type="entry name" value="Ig-like_fold"/>
</dbReference>
<comment type="caution">
    <text evidence="2">The sequence shown here is derived from an EMBL/GenBank/DDBJ whole genome shotgun (WGS) entry which is preliminary data.</text>
</comment>
<proteinExistence type="predicted"/>
<dbReference type="Gene3D" id="2.60.40.10">
    <property type="entry name" value="Immunoglobulins"/>
    <property type="match status" value="1"/>
</dbReference>
<evidence type="ECO:0000313" key="2">
    <source>
        <dbReference type="EMBL" id="OHA58766.1"/>
    </source>
</evidence>
<reference evidence="2 3" key="1">
    <citation type="journal article" date="2016" name="Nat. Commun.">
        <title>Thousands of microbial genomes shed light on interconnected biogeochemical processes in an aquifer system.</title>
        <authorList>
            <person name="Anantharaman K."/>
            <person name="Brown C.T."/>
            <person name="Hug L.A."/>
            <person name="Sharon I."/>
            <person name="Castelle C.J."/>
            <person name="Probst A.J."/>
            <person name="Thomas B.C."/>
            <person name="Singh A."/>
            <person name="Wilkins M.J."/>
            <person name="Karaoz U."/>
            <person name="Brodie E.L."/>
            <person name="Williams K.H."/>
            <person name="Hubbard S.S."/>
            <person name="Banfield J.F."/>
        </authorList>
    </citation>
    <scope>NUCLEOTIDE SEQUENCE [LARGE SCALE GENOMIC DNA]</scope>
</reference>
<name>A0A1G2QDV5_9BACT</name>